<proteinExistence type="predicted"/>
<evidence type="ECO:0000313" key="3">
    <source>
        <dbReference type="EMBL" id="MCB2379633.1"/>
    </source>
</evidence>
<keyword evidence="4" id="KW-1185">Reference proteome</keyword>
<evidence type="ECO:0000313" key="4">
    <source>
        <dbReference type="Proteomes" id="UP001165297"/>
    </source>
</evidence>
<keyword evidence="1" id="KW-0802">TPR repeat</keyword>
<dbReference type="SMART" id="SM00028">
    <property type="entry name" value="TPR"/>
    <property type="match status" value="4"/>
</dbReference>
<organism evidence="3 4">
    <name type="scientific">Hymenobacter nitidus</name>
    <dbReference type="NCBI Taxonomy" id="2880929"/>
    <lineage>
        <taxon>Bacteria</taxon>
        <taxon>Pseudomonadati</taxon>
        <taxon>Bacteroidota</taxon>
        <taxon>Cytophagia</taxon>
        <taxon>Cytophagales</taxon>
        <taxon>Hymenobacteraceae</taxon>
        <taxon>Hymenobacter</taxon>
    </lineage>
</organism>
<feature type="repeat" description="TPR" evidence="1">
    <location>
        <begin position="177"/>
        <end position="210"/>
    </location>
</feature>
<keyword evidence="2" id="KW-0812">Transmembrane</keyword>
<dbReference type="EMBL" id="JAJADQ010000011">
    <property type="protein sequence ID" value="MCB2379633.1"/>
    <property type="molecule type" value="Genomic_DNA"/>
</dbReference>
<feature type="transmembrane region" description="Helical" evidence="2">
    <location>
        <begin position="314"/>
        <end position="335"/>
    </location>
</feature>
<sequence length="372" mass="41229">MMPYPTEARWQDAVQDLLAVRRPQQAEQVLRRHLVWHPREVFAHILLALALYKQSRLPEARAAAHAALALDPAASEAFYLLSLLENQLGQPTASRAALTEALRLQPRNPKYLAVQAQFLLHQKQWAQAQAAAERGLAHNPVHADCLVVWVEALCQQKLWAALEEALYRLRAAHPNLAATHLLLGQEALRQRQYAETQAHIQEALRLDPLDSGAEQLLVVAKNSQYELLPELRAAYREAKRELAEAPDPAGKAPVINPLPWWGWLAFLGLILLTGGPPLQASAQSVPYFAGYCGLVGAVGTLVAGGYYHKGFLRPWQLAALLLGTAGLAFLAWYSLAGWHKTYAVELLRLVLLPAFLCMHGIWSGTLQRKAPE</sequence>
<feature type="transmembrane region" description="Helical" evidence="2">
    <location>
        <begin position="260"/>
        <end position="278"/>
    </location>
</feature>
<keyword evidence="2" id="KW-1133">Transmembrane helix</keyword>
<reference evidence="3" key="1">
    <citation type="submission" date="2021-10" db="EMBL/GenBank/DDBJ databases">
        <authorList>
            <person name="Dean J.D."/>
            <person name="Kim M.K."/>
            <person name="Newey C.N."/>
            <person name="Stoker T.S."/>
            <person name="Thompson D.W."/>
            <person name="Grose J.H."/>
        </authorList>
    </citation>
    <scope>NUCLEOTIDE SEQUENCE</scope>
    <source>
        <strain evidence="3">BT635</strain>
    </source>
</reference>
<keyword evidence="2" id="KW-0472">Membrane</keyword>
<dbReference type="InterPro" id="IPR019734">
    <property type="entry name" value="TPR_rpt"/>
</dbReference>
<feature type="transmembrane region" description="Helical" evidence="2">
    <location>
        <begin position="285"/>
        <end position="308"/>
    </location>
</feature>
<accession>A0ABS8AGS4</accession>
<protein>
    <submittedName>
        <fullName evidence="3">Tetratricopeptide repeat protein</fullName>
    </submittedName>
</protein>
<dbReference type="Pfam" id="PF13432">
    <property type="entry name" value="TPR_16"/>
    <property type="match status" value="1"/>
</dbReference>
<dbReference type="Proteomes" id="UP001165297">
    <property type="component" value="Unassembled WGS sequence"/>
</dbReference>
<gene>
    <name evidence="3" type="ORF">LGH70_18700</name>
</gene>
<name>A0ABS8AGS4_9BACT</name>
<dbReference type="PROSITE" id="PS50005">
    <property type="entry name" value="TPR"/>
    <property type="match status" value="1"/>
</dbReference>
<comment type="caution">
    <text evidence="3">The sequence shown here is derived from an EMBL/GenBank/DDBJ whole genome shotgun (WGS) entry which is preliminary data.</text>
</comment>
<evidence type="ECO:0000256" key="2">
    <source>
        <dbReference type="SAM" id="Phobius"/>
    </source>
</evidence>
<evidence type="ECO:0000256" key="1">
    <source>
        <dbReference type="PROSITE-ProRule" id="PRU00339"/>
    </source>
</evidence>
<feature type="transmembrane region" description="Helical" evidence="2">
    <location>
        <begin position="342"/>
        <end position="362"/>
    </location>
</feature>
<dbReference type="InterPro" id="IPR011990">
    <property type="entry name" value="TPR-like_helical_dom_sf"/>
</dbReference>
<dbReference type="SUPFAM" id="SSF48452">
    <property type="entry name" value="TPR-like"/>
    <property type="match status" value="1"/>
</dbReference>
<dbReference type="Gene3D" id="1.25.40.10">
    <property type="entry name" value="Tetratricopeptide repeat domain"/>
    <property type="match status" value="2"/>
</dbReference>
<dbReference type="RefSeq" id="WP_226188796.1">
    <property type="nucleotide sequence ID" value="NZ_JAJADQ010000011.1"/>
</dbReference>